<proteinExistence type="predicted"/>
<dbReference type="AlphaFoldDB" id="A0A068SPF1"/>
<sequence>MAKDFSVRAADTPLWPAGHLPHKGGDRMWHGLPQITAALFAAKQTSQNEAVAMPRVDLPPCGGDARQGRGGYATHAIDGVAR</sequence>
<dbReference type="EMBL" id="HG938353">
    <property type="protein sequence ID" value="CDN46910.1"/>
    <property type="molecule type" value="Genomic_DNA"/>
</dbReference>
<reference evidence="3" key="1">
    <citation type="journal article" date="2014" name="BMC Genomics">
        <title>Genome sequencing of two Neorhizobium galegae strains reveals a noeT gene responsible for the unusual acetylation of the nodulation factors.</title>
        <authorList>
            <person name="Osterman J."/>
            <person name="Marsh J."/>
            <person name="Laine P.K."/>
            <person name="Zeng Z."/>
            <person name="Alatalo E."/>
            <person name="Sullivan J.T."/>
            <person name="Young J.P."/>
            <person name="Thomas-Oates J."/>
            <person name="Paulin L."/>
            <person name="Lindstrom K."/>
        </authorList>
    </citation>
    <scope>NUCLEOTIDE SEQUENCE [LARGE SCALE GENOMIC DNA]</scope>
    <source>
        <strain evidence="3">HAMBI 540</strain>
    </source>
</reference>
<dbReference type="Proteomes" id="UP000028181">
    <property type="component" value="Chromosome I"/>
</dbReference>
<evidence type="ECO:0000313" key="2">
    <source>
        <dbReference type="EMBL" id="CDN46910.1"/>
    </source>
</evidence>
<feature type="region of interest" description="Disordered" evidence="1">
    <location>
        <begin position="62"/>
        <end position="82"/>
    </location>
</feature>
<gene>
    <name evidence="2" type="ORF">RG540_CH07210</name>
</gene>
<organism evidence="2 3">
    <name type="scientific">Neorhizobium galegae bv. orientalis str. HAMBI 540</name>
    <dbReference type="NCBI Taxonomy" id="1028800"/>
    <lineage>
        <taxon>Bacteria</taxon>
        <taxon>Pseudomonadati</taxon>
        <taxon>Pseudomonadota</taxon>
        <taxon>Alphaproteobacteria</taxon>
        <taxon>Hyphomicrobiales</taxon>
        <taxon>Rhizobiaceae</taxon>
        <taxon>Rhizobium/Agrobacterium group</taxon>
        <taxon>Neorhizobium</taxon>
    </lineage>
</organism>
<evidence type="ECO:0000256" key="1">
    <source>
        <dbReference type="SAM" id="MobiDB-lite"/>
    </source>
</evidence>
<dbReference type="HOGENOM" id="CLU_2554781_0_0_5"/>
<evidence type="ECO:0000313" key="3">
    <source>
        <dbReference type="Proteomes" id="UP000028181"/>
    </source>
</evidence>
<evidence type="ECO:0008006" key="4">
    <source>
        <dbReference type="Google" id="ProtNLM"/>
    </source>
</evidence>
<keyword evidence="3" id="KW-1185">Reference proteome</keyword>
<accession>A0A068SPF1</accession>
<name>A0A068SPF1_NEOGA</name>
<protein>
    <recommendedName>
        <fullName evidence="4">Lytic murein transglycosylase</fullName>
    </recommendedName>
</protein>
<dbReference type="KEGG" id="ngg:RG540_CH07210"/>